<protein>
    <recommendedName>
        <fullName evidence="3">RRM domain-containing protein</fullName>
    </recommendedName>
</protein>
<dbReference type="AlphaFoldDB" id="A0A803YB84"/>
<dbReference type="Ensembl" id="ENSMGAT00000033362.1">
    <property type="protein sequence ID" value="ENSMGAP00000029031.1"/>
    <property type="gene ID" value="ENSMGAG00000020259.1"/>
</dbReference>
<reference evidence="1" key="2">
    <citation type="submission" date="2025-08" db="UniProtKB">
        <authorList>
            <consortium name="Ensembl"/>
        </authorList>
    </citation>
    <scope>IDENTIFICATION</scope>
</reference>
<reference evidence="1" key="3">
    <citation type="submission" date="2025-09" db="UniProtKB">
        <authorList>
            <consortium name="Ensembl"/>
        </authorList>
    </citation>
    <scope>IDENTIFICATION</scope>
</reference>
<keyword evidence="2" id="KW-1185">Reference proteome</keyword>
<dbReference type="Proteomes" id="UP000001645">
    <property type="component" value="Chromosome 25"/>
</dbReference>
<reference evidence="1 2" key="1">
    <citation type="journal article" date="2010" name="PLoS Biol.">
        <title>Multi-platform next-generation sequencing of the domestic turkey (Meleagris gallopavo): genome assembly and analysis.</title>
        <authorList>
            <person name="Dalloul R.A."/>
            <person name="Long J.A."/>
            <person name="Zimin A.V."/>
            <person name="Aslam L."/>
            <person name="Beal K."/>
            <person name="Blomberg L.A."/>
            <person name="Bouffard P."/>
            <person name="Burt D.W."/>
            <person name="Crasta O."/>
            <person name="Crooijmans R.P."/>
            <person name="Cooper K."/>
            <person name="Coulombe R.A."/>
            <person name="De S."/>
            <person name="Delany M.E."/>
            <person name="Dodgson J.B."/>
            <person name="Dong J.J."/>
            <person name="Evans C."/>
            <person name="Frederickson K.M."/>
            <person name="Flicek P."/>
            <person name="Florea L."/>
            <person name="Folkerts O."/>
            <person name="Groenen M.A."/>
            <person name="Harkins T.T."/>
            <person name="Herrero J."/>
            <person name="Hoffmann S."/>
            <person name="Megens H.J."/>
            <person name="Jiang A."/>
            <person name="de Jong P."/>
            <person name="Kaiser P."/>
            <person name="Kim H."/>
            <person name="Kim K.W."/>
            <person name="Kim S."/>
            <person name="Langenberger D."/>
            <person name="Lee M.K."/>
            <person name="Lee T."/>
            <person name="Mane S."/>
            <person name="Marcais G."/>
            <person name="Marz M."/>
            <person name="McElroy A.P."/>
            <person name="Modise T."/>
            <person name="Nefedov M."/>
            <person name="Notredame C."/>
            <person name="Paton I.R."/>
            <person name="Payne W.S."/>
            <person name="Pertea G."/>
            <person name="Prickett D."/>
            <person name="Puiu D."/>
            <person name="Qioa D."/>
            <person name="Raineri E."/>
            <person name="Ruffier M."/>
            <person name="Salzberg S.L."/>
            <person name="Schatz M.C."/>
            <person name="Scheuring C."/>
            <person name="Schmidt C.J."/>
            <person name="Schroeder S."/>
            <person name="Searle S.M."/>
            <person name="Smith E.J."/>
            <person name="Smith J."/>
            <person name="Sonstegard T.S."/>
            <person name="Stadler P.F."/>
            <person name="Tafer H."/>
            <person name="Tu Z.J."/>
            <person name="Van Tassell C.P."/>
            <person name="Vilella A.J."/>
            <person name="Williams K.P."/>
            <person name="Yorke J.A."/>
            <person name="Zhang L."/>
            <person name="Zhang H.B."/>
            <person name="Zhang X."/>
            <person name="Zhang Y."/>
            <person name="Reed K.M."/>
        </authorList>
    </citation>
    <scope>NUCLEOTIDE SEQUENCE [LARGE SCALE GENOMIC DNA]</scope>
</reference>
<organism evidence="1 2">
    <name type="scientific">Meleagris gallopavo</name>
    <name type="common">Wild turkey</name>
    <dbReference type="NCBI Taxonomy" id="9103"/>
    <lineage>
        <taxon>Eukaryota</taxon>
        <taxon>Metazoa</taxon>
        <taxon>Chordata</taxon>
        <taxon>Craniata</taxon>
        <taxon>Vertebrata</taxon>
        <taxon>Euteleostomi</taxon>
        <taxon>Archelosauria</taxon>
        <taxon>Archosauria</taxon>
        <taxon>Dinosauria</taxon>
        <taxon>Saurischia</taxon>
        <taxon>Theropoda</taxon>
        <taxon>Coelurosauria</taxon>
        <taxon>Aves</taxon>
        <taxon>Neognathae</taxon>
        <taxon>Galloanserae</taxon>
        <taxon>Galliformes</taxon>
        <taxon>Phasianidae</taxon>
        <taxon>Meleagridinae</taxon>
        <taxon>Meleagris</taxon>
    </lineage>
</organism>
<proteinExistence type="predicted"/>
<evidence type="ECO:0000313" key="2">
    <source>
        <dbReference type="Proteomes" id="UP000001645"/>
    </source>
</evidence>
<evidence type="ECO:0008006" key="3">
    <source>
        <dbReference type="Google" id="ProtNLM"/>
    </source>
</evidence>
<name>A0A803YB84_MELGA</name>
<evidence type="ECO:0000313" key="1">
    <source>
        <dbReference type="Ensembl" id="ENSMGAP00000029031.1"/>
    </source>
</evidence>
<accession>A0A803YB84</accession>
<sequence>MPRVYIGRLSYQARERDVERFFKGYARFGPTRLGLSVDGRCRWSALGVGGCMAVRIFRMAGESVGRRVVSIKGREGRVPCVTWGRPVMGGEEESSRAALQRRTCGSWRMKN</sequence>
<dbReference type="InParanoid" id="A0A803YB84"/>